<reference evidence="9" key="3">
    <citation type="submission" date="2024-02" db="EMBL/GenBank/DDBJ databases">
        <title>Comparative genomics of Cryptococcus and Kwoniella reveals pathogenesis evolution and contrasting modes of karyotype evolution via chromosome fusion or intercentromeric recombination.</title>
        <authorList>
            <person name="Coelho M.A."/>
            <person name="David-Palma M."/>
            <person name="Shea T."/>
            <person name="Bowers K."/>
            <person name="McGinley-Smith S."/>
            <person name="Mohammad A.W."/>
            <person name="Gnirke A."/>
            <person name="Yurkov A.M."/>
            <person name="Nowrousian M."/>
            <person name="Sun S."/>
            <person name="Cuomo C.A."/>
            <person name="Heitman J."/>
        </authorList>
    </citation>
    <scope>NUCLEOTIDE SEQUENCE</scope>
    <source>
        <strain evidence="9">CBS 10117</strain>
    </source>
</reference>
<feature type="transmembrane region" description="Helical" evidence="7">
    <location>
        <begin position="145"/>
        <end position="163"/>
    </location>
</feature>
<proteinExistence type="inferred from homology"/>
<comment type="similarity">
    <text evidence="6">Belongs to the major facilitator superfamily. Allantoate permease family.</text>
</comment>
<keyword evidence="10" id="KW-1185">Reference proteome</keyword>
<dbReference type="InterPro" id="IPR011701">
    <property type="entry name" value="MFS"/>
</dbReference>
<sequence>MATEKHYSPTHIEDEKVLPHDHIETAPQHIDPEALHSTKKHGANTQLDDAARLLAEAGGHVDYTAADSKRVLRKIDLFVCLPMCLVYFIQQLDKSSVSYSAVFGLQKEAGLVGTQYSWLSSIVYIAQLICQPLSSYALIVFPVKYWVMFNMISWSIVTIVTCVGKNFTGLLICRLFLGIFEATILPSFILITQMWWLRREQSYRTIAYQIANSFAAIFGPLLSYAIGKATESSNVIKPYQGIFLFMGAFSLALVPLVWWLLPNSPTTAKFLRHGNDRLIAIDRLKENNTGTKASKFKWSQVWETYRDPKTYMWAGMWFCAACPSGGIGAFGGLITKGFGFDTFTTILMQIPTGAIGITALLLSIWITNRIKMRWPVLAVIVLFPIAGAVSLTQVNHKKVGGLMASYYVAYLFSAIQPLLISWCNLNAAGTTKRVVTTATMFGALTIGNVIGPQVYLTREQPYYHTGLYVDIGCWCVEFILVVSMGFYLRYLNKKQEARRIALGLPANLKDISIMPTAEADAYKLELEQMMANAGVNRDLLNENAFDDMTDWENPMFMYVL</sequence>
<dbReference type="FunFam" id="1.20.1250.20:FF:000064">
    <property type="entry name" value="MFS allantoate transporter"/>
    <property type="match status" value="1"/>
</dbReference>
<dbReference type="VEuPathDB" id="FungiDB:I303_02400"/>
<dbReference type="Proteomes" id="UP000078595">
    <property type="component" value="Chromosome 2"/>
</dbReference>
<keyword evidence="2" id="KW-0813">Transport</keyword>
<evidence type="ECO:0000313" key="9">
    <source>
        <dbReference type="EMBL" id="WWC58922.1"/>
    </source>
</evidence>
<dbReference type="EMBL" id="CP144531">
    <property type="protein sequence ID" value="WWC58922.1"/>
    <property type="molecule type" value="Genomic_DNA"/>
</dbReference>
<evidence type="ECO:0000256" key="7">
    <source>
        <dbReference type="SAM" id="Phobius"/>
    </source>
</evidence>
<dbReference type="RefSeq" id="XP_018266022.1">
    <property type="nucleotide sequence ID" value="XM_018405741.1"/>
</dbReference>
<feature type="transmembrane region" description="Helical" evidence="7">
    <location>
        <begin position="208"/>
        <end position="227"/>
    </location>
</feature>
<feature type="transmembrane region" description="Helical" evidence="7">
    <location>
        <begin position="404"/>
        <end position="422"/>
    </location>
</feature>
<feature type="transmembrane region" description="Helical" evidence="7">
    <location>
        <begin position="434"/>
        <end position="455"/>
    </location>
</feature>
<keyword evidence="5 7" id="KW-0472">Membrane</keyword>
<keyword evidence="3 7" id="KW-0812">Transmembrane</keyword>
<dbReference type="GO" id="GO:0016020">
    <property type="term" value="C:membrane"/>
    <property type="evidence" value="ECO:0007669"/>
    <property type="project" value="UniProtKB-SubCell"/>
</dbReference>
<evidence type="ECO:0000313" key="8">
    <source>
        <dbReference type="EMBL" id="OBR88180.1"/>
    </source>
</evidence>
<dbReference type="OrthoDB" id="6730379at2759"/>
<dbReference type="InterPro" id="IPR036259">
    <property type="entry name" value="MFS_trans_sf"/>
</dbReference>
<feature type="transmembrane region" description="Helical" evidence="7">
    <location>
        <begin position="346"/>
        <end position="367"/>
    </location>
</feature>
<protein>
    <submittedName>
        <fullName evidence="8">Allantoate transporter</fullName>
    </submittedName>
</protein>
<dbReference type="KEGG" id="kdj:28966099"/>
<gene>
    <name evidence="8" type="ORF">I303_02400</name>
    <name evidence="9" type="ORF">I303_101467</name>
</gene>
<evidence type="ECO:0000256" key="3">
    <source>
        <dbReference type="ARBA" id="ARBA00022692"/>
    </source>
</evidence>
<feature type="transmembrane region" description="Helical" evidence="7">
    <location>
        <begin position="239"/>
        <end position="261"/>
    </location>
</feature>
<dbReference type="PANTHER" id="PTHR43791:SF59">
    <property type="entry name" value="TRANSPORTER, PUTATIVE (AFU_ORTHOLOGUE AFUA_1G06550)-RELATED"/>
    <property type="match status" value="1"/>
</dbReference>
<organism evidence="8">
    <name type="scientific">Kwoniella dejecticola CBS 10117</name>
    <dbReference type="NCBI Taxonomy" id="1296121"/>
    <lineage>
        <taxon>Eukaryota</taxon>
        <taxon>Fungi</taxon>
        <taxon>Dikarya</taxon>
        <taxon>Basidiomycota</taxon>
        <taxon>Agaricomycotina</taxon>
        <taxon>Tremellomycetes</taxon>
        <taxon>Tremellales</taxon>
        <taxon>Cryptococcaceae</taxon>
        <taxon>Kwoniella</taxon>
    </lineage>
</organism>
<dbReference type="SUPFAM" id="SSF103473">
    <property type="entry name" value="MFS general substrate transporter"/>
    <property type="match status" value="1"/>
</dbReference>
<evidence type="ECO:0000313" key="10">
    <source>
        <dbReference type="Proteomes" id="UP000078595"/>
    </source>
</evidence>
<comment type="subcellular location">
    <subcellularLocation>
        <location evidence="1">Membrane</location>
        <topology evidence="1">Multi-pass membrane protein</topology>
    </subcellularLocation>
</comment>
<evidence type="ECO:0000256" key="6">
    <source>
        <dbReference type="ARBA" id="ARBA00037968"/>
    </source>
</evidence>
<evidence type="ECO:0000256" key="4">
    <source>
        <dbReference type="ARBA" id="ARBA00022989"/>
    </source>
</evidence>
<accession>A0A1A6ADN9</accession>
<evidence type="ECO:0000256" key="5">
    <source>
        <dbReference type="ARBA" id="ARBA00023136"/>
    </source>
</evidence>
<feature type="transmembrane region" description="Helical" evidence="7">
    <location>
        <begin position="374"/>
        <end position="392"/>
    </location>
</feature>
<dbReference type="EMBL" id="KI894028">
    <property type="protein sequence ID" value="OBR88180.1"/>
    <property type="molecule type" value="Genomic_DNA"/>
</dbReference>
<evidence type="ECO:0000256" key="2">
    <source>
        <dbReference type="ARBA" id="ARBA00022448"/>
    </source>
</evidence>
<feature type="transmembrane region" description="Helical" evidence="7">
    <location>
        <begin position="467"/>
        <end position="488"/>
    </location>
</feature>
<dbReference type="Gene3D" id="1.20.1250.20">
    <property type="entry name" value="MFS general substrate transporter like domains"/>
    <property type="match status" value="1"/>
</dbReference>
<feature type="transmembrane region" description="Helical" evidence="7">
    <location>
        <begin position="175"/>
        <end position="196"/>
    </location>
</feature>
<dbReference type="Pfam" id="PF07690">
    <property type="entry name" value="MFS_1"/>
    <property type="match status" value="1"/>
</dbReference>
<reference evidence="9" key="2">
    <citation type="submission" date="2013-07" db="EMBL/GenBank/DDBJ databases">
        <authorList>
            <consortium name="The Broad Institute Genome Sequencing Platform"/>
            <person name="Cuomo C."/>
            <person name="Litvintseva A."/>
            <person name="Chen Y."/>
            <person name="Heitman J."/>
            <person name="Sun S."/>
            <person name="Springer D."/>
            <person name="Dromer F."/>
            <person name="Young S.K."/>
            <person name="Zeng Q."/>
            <person name="Gargeya S."/>
            <person name="Fitzgerald M."/>
            <person name="Abouelleil A."/>
            <person name="Alvarado L."/>
            <person name="Berlin A.M."/>
            <person name="Chapman S.B."/>
            <person name="Dewar J."/>
            <person name="Goldberg J."/>
            <person name="Griggs A."/>
            <person name="Gujja S."/>
            <person name="Hansen M."/>
            <person name="Howarth C."/>
            <person name="Imamovic A."/>
            <person name="Larimer J."/>
            <person name="McCowan C."/>
            <person name="Murphy C."/>
            <person name="Pearson M."/>
            <person name="Priest M."/>
            <person name="Roberts A."/>
            <person name="Saif S."/>
            <person name="Shea T."/>
            <person name="Sykes S."/>
            <person name="Wortman J."/>
            <person name="Nusbaum C."/>
            <person name="Birren B."/>
        </authorList>
    </citation>
    <scope>NUCLEOTIDE SEQUENCE</scope>
    <source>
        <strain evidence="9">CBS 10117</strain>
    </source>
</reference>
<reference evidence="8" key="1">
    <citation type="submission" date="2013-07" db="EMBL/GenBank/DDBJ databases">
        <title>The Genome Sequence of Cryptococcus dejecticola CBS10117.</title>
        <authorList>
            <consortium name="The Broad Institute Genome Sequencing Platform"/>
            <person name="Cuomo C."/>
            <person name="Litvintseva A."/>
            <person name="Chen Y."/>
            <person name="Heitman J."/>
            <person name="Sun S."/>
            <person name="Springer D."/>
            <person name="Dromer F."/>
            <person name="Young S.K."/>
            <person name="Zeng Q."/>
            <person name="Gargeya S."/>
            <person name="Fitzgerald M."/>
            <person name="Abouelleil A."/>
            <person name="Alvarado L."/>
            <person name="Berlin A.M."/>
            <person name="Chapman S.B."/>
            <person name="Dewar J."/>
            <person name="Goldberg J."/>
            <person name="Griggs A."/>
            <person name="Gujja S."/>
            <person name="Hansen M."/>
            <person name="Howarth C."/>
            <person name="Imamovic A."/>
            <person name="Larimer J."/>
            <person name="McCowan C."/>
            <person name="Murphy C."/>
            <person name="Pearson M."/>
            <person name="Priest M."/>
            <person name="Roberts A."/>
            <person name="Saif S."/>
            <person name="Shea T."/>
            <person name="Sykes S."/>
            <person name="Wortman J."/>
            <person name="Nusbaum C."/>
            <person name="Birren B."/>
        </authorList>
    </citation>
    <scope>NUCLEOTIDE SEQUENCE [LARGE SCALE GENOMIC DNA]</scope>
    <source>
        <strain evidence="8">CBS 10117</strain>
    </source>
</reference>
<evidence type="ECO:0000256" key="1">
    <source>
        <dbReference type="ARBA" id="ARBA00004141"/>
    </source>
</evidence>
<dbReference type="GeneID" id="28966099"/>
<name>A0A1A6ADN9_9TREE</name>
<dbReference type="AlphaFoldDB" id="A0A1A6ADN9"/>
<dbReference type="GO" id="GO:0022857">
    <property type="term" value="F:transmembrane transporter activity"/>
    <property type="evidence" value="ECO:0007669"/>
    <property type="project" value="InterPro"/>
</dbReference>
<keyword evidence="4 7" id="KW-1133">Transmembrane helix</keyword>
<dbReference type="PANTHER" id="PTHR43791">
    <property type="entry name" value="PERMEASE-RELATED"/>
    <property type="match status" value="1"/>
</dbReference>